<protein>
    <submittedName>
        <fullName evidence="3">Peptide/nickel transport system substrate-binding protein</fullName>
    </submittedName>
</protein>
<dbReference type="PANTHER" id="PTHR30290">
    <property type="entry name" value="PERIPLASMIC BINDING COMPONENT OF ABC TRANSPORTER"/>
    <property type="match status" value="1"/>
</dbReference>
<sequence>MRTMPHIAALVAFLLVAAGCSPADDALPLETATVSGADYNPVDRSRLQRGGEVVWPVEEIPPQLNPLHAEATGDTSRIWNWFSPQLILMTPDGEAYANPAYLSEWTNSIVDGKRELRITFQDQAAWNDGTPMTWESIRLTWIAQSGRDDAFRARTTDGYAKIESVEQGPTPRTAVVTFEDEYPWVGGMFWDILHPDVNSAEAFNTAYDGEPHPEWGAGPYTISSSSTDAITLVPNEKWWGNEPLLDAITFQRMDAVAALNAFRGGELDAVRTGSADSLAQVADMDDVTTYRAQRVETTLLQLNSDHTALSDLAVRRAIMHTVDRNAIAQTVWEGLNFAEETPGSFILYPFQEGYEDSLSASGWRHDILTAATTLHEAGWLLGSDGYRYRDNERLSLRLPIFGSDPSIENRARMLQRQLAGVGVEVVIDQRRQDELSTTFAAKDWDAIILAFTSSDPYGVAWICQLYCSESTLNLTGTGSADIDERISDVLSLPTEALQTATGIELEAEIMAETWGLLPLYSGPEIWTVRTGLANLTPEPYTGLDLFGVQPVEDVGWLAR</sequence>
<dbReference type="Proteomes" id="UP001519362">
    <property type="component" value="Unassembled WGS sequence"/>
</dbReference>
<evidence type="ECO:0000256" key="1">
    <source>
        <dbReference type="SAM" id="SignalP"/>
    </source>
</evidence>
<keyword evidence="4" id="KW-1185">Reference proteome</keyword>
<keyword evidence="1" id="KW-0732">Signal</keyword>
<dbReference type="Pfam" id="PF00496">
    <property type="entry name" value="SBP_bac_5"/>
    <property type="match status" value="1"/>
</dbReference>
<dbReference type="InterPro" id="IPR000914">
    <property type="entry name" value="SBP_5_dom"/>
</dbReference>
<feature type="domain" description="Solute-binding protein family 5" evidence="2">
    <location>
        <begin position="99"/>
        <end position="460"/>
    </location>
</feature>
<dbReference type="SUPFAM" id="SSF53850">
    <property type="entry name" value="Periplasmic binding protein-like II"/>
    <property type="match status" value="1"/>
</dbReference>
<reference evidence="3 4" key="1">
    <citation type="submission" date="2021-03" db="EMBL/GenBank/DDBJ databases">
        <title>Sequencing the genomes of 1000 actinobacteria strains.</title>
        <authorList>
            <person name="Klenk H.-P."/>
        </authorList>
    </citation>
    <scope>NUCLEOTIDE SEQUENCE [LARGE SCALE GENOMIC DNA]</scope>
    <source>
        <strain evidence="3 4">DSM 24221</strain>
    </source>
</reference>
<dbReference type="CDD" id="cd08501">
    <property type="entry name" value="PBP2_Lpqw"/>
    <property type="match status" value="1"/>
</dbReference>
<comment type="caution">
    <text evidence="3">The sequence shown here is derived from an EMBL/GenBank/DDBJ whole genome shotgun (WGS) entry which is preliminary data.</text>
</comment>
<dbReference type="InterPro" id="IPR030678">
    <property type="entry name" value="Peptide/Ni-bd"/>
</dbReference>
<dbReference type="Gene3D" id="3.90.76.10">
    <property type="entry name" value="Dipeptide-binding Protein, Domain 1"/>
    <property type="match status" value="1"/>
</dbReference>
<dbReference type="PIRSF" id="PIRSF002741">
    <property type="entry name" value="MppA"/>
    <property type="match status" value="1"/>
</dbReference>
<dbReference type="PROSITE" id="PS51257">
    <property type="entry name" value="PROKAR_LIPOPROTEIN"/>
    <property type="match status" value="1"/>
</dbReference>
<organism evidence="3 4">
    <name type="scientific">Microbacterium amylolyticum</name>
    <dbReference type="NCBI Taxonomy" id="936337"/>
    <lineage>
        <taxon>Bacteria</taxon>
        <taxon>Bacillati</taxon>
        <taxon>Actinomycetota</taxon>
        <taxon>Actinomycetes</taxon>
        <taxon>Micrococcales</taxon>
        <taxon>Microbacteriaceae</taxon>
        <taxon>Microbacterium</taxon>
    </lineage>
</organism>
<accession>A0ABS4ZED9</accession>
<feature type="chain" id="PRO_5046267759" evidence="1">
    <location>
        <begin position="24"/>
        <end position="559"/>
    </location>
</feature>
<name>A0ABS4ZED9_9MICO</name>
<dbReference type="Gene3D" id="3.10.105.10">
    <property type="entry name" value="Dipeptide-binding Protein, Domain 3"/>
    <property type="match status" value="1"/>
</dbReference>
<dbReference type="PANTHER" id="PTHR30290:SF65">
    <property type="entry name" value="MONOACYL PHOSPHATIDYLINOSITOL TETRAMANNOSIDE-BINDING PROTEIN LPQW-RELATED"/>
    <property type="match status" value="1"/>
</dbReference>
<evidence type="ECO:0000313" key="4">
    <source>
        <dbReference type="Proteomes" id="UP001519362"/>
    </source>
</evidence>
<evidence type="ECO:0000313" key="3">
    <source>
        <dbReference type="EMBL" id="MBP2435657.1"/>
    </source>
</evidence>
<feature type="signal peptide" evidence="1">
    <location>
        <begin position="1"/>
        <end position="23"/>
    </location>
</feature>
<dbReference type="EMBL" id="JAGIOL010000001">
    <property type="protein sequence ID" value="MBP2435657.1"/>
    <property type="molecule type" value="Genomic_DNA"/>
</dbReference>
<evidence type="ECO:0000259" key="2">
    <source>
        <dbReference type="Pfam" id="PF00496"/>
    </source>
</evidence>
<proteinExistence type="predicted"/>
<gene>
    <name evidence="3" type="ORF">JOF34_000243</name>
</gene>
<dbReference type="Gene3D" id="3.40.190.10">
    <property type="entry name" value="Periplasmic binding protein-like II"/>
    <property type="match status" value="1"/>
</dbReference>
<dbReference type="InterPro" id="IPR039424">
    <property type="entry name" value="SBP_5"/>
</dbReference>